<dbReference type="Gene3D" id="1.20.1280.50">
    <property type="match status" value="1"/>
</dbReference>
<name>A0A8H6VP39_9PEZI</name>
<proteinExistence type="predicted"/>
<evidence type="ECO:0000313" key="3">
    <source>
        <dbReference type="EMBL" id="KAF7195314.1"/>
    </source>
</evidence>
<reference evidence="3" key="1">
    <citation type="submission" date="2020-04" db="EMBL/GenBank/DDBJ databases">
        <title>Draft genome resource of the tomato pathogen Pseudocercospora fuligena.</title>
        <authorList>
            <person name="Zaccaron A."/>
        </authorList>
    </citation>
    <scope>NUCLEOTIDE SEQUENCE</scope>
    <source>
        <strain evidence="3">PF001</strain>
    </source>
</reference>
<evidence type="ECO:0000256" key="1">
    <source>
        <dbReference type="SAM" id="MobiDB-lite"/>
    </source>
</evidence>
<dbReference type="SUPFAM" id="SSF81383">
    <property type="entry name" value="F-box domain"/>
    <property type="match status" value="1"/>
</dbReference>
<evidence type="ECO:0000313" key="4">
    <source>
        <dbReference type="Proteomes" id="UP000660729"/>
    </source>
</evidence>
<dbReference type="AlphaFoldDB" id="A0A8H6VP39"/>
<accession>A0A8H6VP39</accession>
<sequence length="160" mass="18433">MAVRDKDTVPAKSAMHSTVGDVEPTEDLPAGAVFATTELLENILRYLPMKDLLLDQRVCKKWQAVILRSKEMQQQLFFQPREAQHKWLLGRDTFQRVPIDADESETAYSLPSGELNPLLFTAGRVSRQKYYANTPIVFSGRRNRIQTRRQKIRARGNVCW</sequence>
<dbReference type="OrthoDB" id="3643498at2759"/>
<dbReference type="InterPro" id="IPR036047">
    <property type="entry name" value="F-box-like_dom_sf"/>
</dbReference>
<dbReference type="Pfam" id="PF12937">
    <property type="entry name" value="F-box-like"/>
    <property type="match status" value="1"/>
</dbReference>
<feature type="domain" description="F-box" evidence="2">
    <location>
        <begin position="37"/>
        <end position="69"/>
    </location>
</feature>
<dbReference type="InterPro" id="IPR001810">
    <property type="entry name" value="F-box_dom"/>
</dbReference>
<organism evidence="3 4">
    <name type="scientific">Pseudocercospora fuligena</name>
    <dbReference type="NCBI Taxonomy" id="685502"/>
    <lineage>
        <taxon>Eukaryota</taxon>
        <taxon>Fungi</taxon>
        <taxon>Dikarya</taxon>
        <taxon>Ascomycota</taxon>
        <taxon>Pezizomycotina</taxon>
        <taxon>Dothideomycetes</taxon>
        <taxon>Dothideomycetidae</taxon>
        <taxon>Mycosphaerellales</taxon>
        <taxon>Mycosphaerellaceae</taxon>
        <taxon>Pseudocercospora</taxon>
    </lineage>
</organism>
<dbReference type="EMBL" id="JABCIY010000040">
    <property type="protein sequence ID" value="KAF7195314.1"/>
    <property type="molecule type" value="Genomic_DNA"/>
</dbReference>
<evidence type="ECO:0000259" key="2">
    <source>
        <dbReference type="Pfam" id="PF12937"/>
    </source>
</evidence>
<protein>
    <recommendedName>
        <fullName evidence="2">F-box domain-containing protein</fullName>
    </recommendedName>
</protein>
<dbReference type="Proteomes" id="UP000660729">
    <property type="component" value="Unassembled WGS sequence"/>
</dbReference>
<feature type="region of interest" description="Disordered" evidence="1">
    <location>
        <begin position="1"/>
        <end position="23"/>
    </location>
</feature>
<comment type="caution">
    <text evidence="3">The sequence shown here is derived from an EMBL/GenBank/DDBJ whole genome shotgun (WGS) entry which is preliminary data.</text>
</comment>
<gene>
    <name evidence="3" type="ORF">HII31_03206</name>
</gene>
<keyword evidence="4" id="KW-1185">Reference proteome</keyword>